<evidence type="ECO:0000313" key="4">
    <source>
        <dbReference type="Proteomes" id="UP001140560"/>
    </source>
</evidence>
<proteinExistence type="predicted"/>
<comment type="caution">
    <text evidence="3">The sequence shown here is derived from an EMBL/GenBank/DDBJ whole genome shotgun (WGS) entry which is preliminary data.</text>
</comment>
<dbReference type="Gene3D" id="3.40.50.150">
    <property type="entry name" value="Vaccinia Virus protein VP39"/>
    <property type="match status" value="1"/>
</dbReference>
<keyword evidence="4" id="KW-1185">Reference proteome</keyword>
<protein>
    <recommendedName>
        <fullName evidence="2">Methyltransferase domain-containing protein</fullName>
    </recommendedName>
</protein>
<dbReference type="InterPro" id="IPR041698">
    <property type="entry name" value="Methyltransf_25"/>
</dbReference>
<feature type="domain" description="Methyltransferase" evidence="2">
    <location>
        <begin position="68"/>
        <end position="165"/>
    </location>
</feature>
<organism evidence="3 4">
    <name type="scientific">Neocucurbitaria cava</name>
    <dbReference type="NCBI Taxonomy" id="798079"/>
    <lineage>
        <taxon>Eukaryota</taxon>
        <taxon>Fungi</taxon>
        <taxon>Dikarya</taxon>
        <taxon>Ascomycota</taxon>
        <taxon>Pezizomycotina</taxon>
        <taxon>Dothideomycetes</taxon>
        <taxon>Pleosporomycetidae</taxon>
        <taxon>Pleosporales</taxon>
        <taxon>Pleosporineae</taxon>
        <taxon>Cucurbitariaceae</taxon>
        <taxon>Neocucurbitaria</taxon>
    </lineage>
</organism>
<dbReference type="Proteomes" id="UP001140560">
    <property type="component" value="Unassembled WGS sequence"/>
</dbReference>
<sequence length="800" mass="89166">MSTTTTTTIAKSQEAETPFLTGARKSGSSVQFWKSYVEARPSPTEDFFDLIYDYHQSHGDSRTDIAHDVGTGPGNIAARLATHFKHVVGSDINETVLEAAPYILPDETLKRMTFVHSPAEALAQKTPAQVGGQGTTDLVTVSECMPLLDETTALKAFHNLLRPGGTLGIYFYGPALFVDGDASKCNEIYDKIATMICTFNQPMKDTPGFPFHLRAAEALISDMDSVPMPTEDWESVERHKWNTEHSLLFNSKAGFDFDFSRVDRRTKEEVTKESSNPNFWGSEWSIENVKSFLDSLYPNYRDKAGARYAELENMFGELHAAMAGEKRKVTFPVVLILATKKDSPKLPKVNKVRISPEHAGIGRISESSPESFEMANQLLQKNHDEFHVFFRDLNGHNHLAHTILTTFALSGSPSELQRAYDDHVDIQRPMPELDTKVVKGLSEDKNMRAILGQPSHYTNALNFFRQQIESFGWRAVLHKFCFSRTPLADEVLSHMFEGAHHPFIHLGLAVEFELPSILAEALAQAVTHLNGRIGECLMQSDVEARPLSSGIPHKPILDLYKEARATESILHGARWEDGPFKMRDGTLGRSRADITSLAAQYRVDPCELELRAAEVINCSVYIAGASQRANLPPKIDFFYLHNVTSSIFLTVLVQDPWISLENKVRLVEWKARTDLFWYAACGCPEFDIQHVNNYQAGPSSGMGWSELYQAINVIHDDGHVAKFVRALKSAKDICKPFESQDPAAFQIKGDAWIQLARMAYDTTLDLALEVKWVPGTGFEQAWAAVSTKAPAPTAAAAAPR</sequence>
<dbReference type="Pfam" id="PF13649">
    <property type="entry name" value="Methyltransf_25"/>
    <property type="match status" value="1"/>
</dbReference>
<evidence type="ECO:0000313" key="3">
    <source>
        <dbReference type="EMBL" id="KAJ4369761.1"/>
    </source>
</evidence>
<name>A0A9W9CM60_9PLEO</name>
<gene>
    <name evidence="3" type="ORF">N0V83_005525</name>
</gene>
<dbReference type="SUPFAM" id="SSF53335">
    <property type="entry name" value="S-adenosyl-L-methionine-dependent methyltransferases"/>
    <property type="match status" value="1"/>
</dbReference>
<evidence type="ECO:0000259" key="2">
    <source>
        <dbReference type="Pfam" id="PF13649"/>
    </source>
</evidence>
<keyword evidence="1" id="KW-0560">Oxidoreductase</keyword>
<evidence type="ECO:0000256" key="1">
    <source>
        <dbReference type="ARBA" id="ARBA00023002"/>
    </source>
</evidence>
<dbReference type="CDD" id="cd02440">
    <property type="entry name" value="AdoMet_MTases"/>
    <property type="match status" value="1"/>
</dbReference>
<dbReference type="GO" id="GO:0016491">
    <property type="term" value="F:oxidoreductase activity"/>
    <property type="evidence" value="ECO:0007669"/>
    <property type="project" value="UniProtKB-KW"/>
</dbReference>
<dbReference type="EMBL" id="JAPEUY010000009">
    <property type="protein sequence ID" value="KAJ4369761.1"/>
    <property type="molecule type" value="Genomic_DNA"/>
</dbReference>
<dbReference type="OrthoDB" id="10004862at2759"/>
<accession>A0A9W9CM60</accession>
<dbReference type="InterPro" id="IPR025337">
    <property type="entry name" value="Questin_oxidase-like"/>
</dbReference>
<dbReference type="PANTHER" id="PTHR35870">
    <property type="entry name" value="PROTEIN, PUTATIVE (AFU_ORTHOLOGUE AFUA_5G03330)-RELATED"/>
    <property type="match status" value="1"/>
</dbReference>
<dbReference type="Pfam" id="PF14027">
    <property type="entry name" value="Questin_oxidase"/>
    <property type="match status" value="1"/>
</dbReference>
<dbReference type="PANTHER" id="PTHR35870:SF7">
    <property type="entry name" value="BAEYER-VILLIGER OXIDASE MDPL"/>
    <property type="match status" value="1"/>
</dbReference>
<dbReference type="InterPro" id="IPR029063">
    <property type="entry name" value="SAM-dependent_MTases_sf"/>
</dbReference>
<dbReference type="AlphaFoldDB" id="A0A9W9CM60"/>
<reference evidence="3" key="1">
    <citation type="submission" date="2022-10" db="EMBL/GenBank/DDBJ databases">
        <title>Tapping the CABI collections for fungal endophytes: first genome assemblies for Collariella, Neodidymelliopsis, Ascochyta clinopodiicola, Didymella pomorum, Didymosphaeria variabile, Neocosmospora piperis and Neocucurbitaria cava.</title>
        <authorList>
            <person name="Hill R."/>
        </authorList>
    </citation>
    <scope>NUCLEOTIDE SEQUENCE</scope>
    <source>
        <strain evidence="3">IMI 356814</strain>
    </source>
</reference>